<reference evidence="2" key="1">
    <citation type="journal article" date="2014" name="Int. J. Syst. Evol. Microbiol.">
        <title>Complete genome sequence of Corynebacterium casei LMG S-19264T (=DSM 44701T), isolated from a smear-ripened cheese.</title>
        <authorList>
            <consortium name="US DOE Joint Genome Institute (JGI-PGF)"/>
            <person name="Walter F."/>
            <person name="Albersmeier A."/>
            <person name="Kalinowski J."/>
            <person name="Ruckert C."/>
        </authorList>
    </citation>
    <scope>NUCLEOTIDE SEQUENCE</scope>
    <source>
        <strain evidence="2">JCM 19831</strain>
    </source>
</reference>
<dbReference type="Pfam" id="PF03459">
    <property type="entry name" value="TOBE"/>
    <property type="match status" value="1"/>
</dbReference>
<comment type="caution">
    <text evidence="2">The sequence shown here is derived from an EMBL/GenBank/DDBJ whole genome shotgun (WGS) entry which is preliminary data.</text>
</comment>
<protein>
    <recommendedName>
        <fullName evidence="1">Transport-associated OB type 1 domain-containing protein</fullName>
    </recommendedName>
</protein>
<dbReference type="RefSeq" id="WP_190257241.1">
    <property type="nucleotide sequence ID" value="NZ_BMPI01000092.1"/>
</dbReference>
<dbReference type="AlphaFoldDB" id="A0A917X6U4"/>
<dbReference type="Gene3D" id="2.40.50.100">
    <property type="match status" value="1"/>
</dbReference>
<dbReference type="EMBL" id="BMPI01000092">
    <property type="protein sequence ID" value="GGM83459.1"/>
    <property type="molecule type" value="Genomic_DNA"/>
</dbReference>
<dbReference type="Gene3D" id="2.40.50.140">
    <property type="entry name" value="Nucleic acid-binding proteins"/>
    <property type="match status" value="1"/>
</dbReference>
<dbReference type="InterPro" id="IPR008995">
    <property type="entry name" value="Mo/tungstate-bd_C_term_dom"/>
</dbReference>
<dbReference type="InterPro" id="IPR012340">
    <property type="entry name" value="NA-bd_OB-fold"/>
</dbReference>
<dbReference type="SUPFAM" id="SSF50331">
    <property type="entry name" value="MOP-like"/>
    <property type="match status" value="1"/>
</dbReference>
<evidence type="ECO:0000259" key="1">
    <source>
        <dbReference type="Pfam" id="PF03459"/>
    </source>
</evidence>
<sequence>MRDSSLLVRDAGPLTVAEPTINRVPAMLVGQPGRPVLAVWGQQVPVRELVRQRPVLHRYLGRPVILGIQPEDLQDALVRGPGPAGSAALVLHGTVRYVRLAGAHRIVQLELADGEGFAQPAPVLVARMSGGSAAGPGDPIMLAIDMGHLMVFDAQSGLSLW</sequence>
<evidence type="ECO:0000313" key="2">
    <source>
        <dbReference type="EMBL" id="GGM83459.1"/>
    </source>
</evidence>
<keyword evidence="3" id="KW-1185">Reference proteome</keyword>
<gene>
    <name evidence="2" type="ORF">GCM10007977_101000</name>
</gene>
<organism evidence="2 3">
    <name type="scientific">Dactylosporangium sucinum</name>
    <dbReference type="NCBI Taxonomy" id="1424081"/>
    <lineage>
        <taxon>Bacteria</taxon>
        <taxon>Bacillati</taxon>
        <taxon>Actinomycetota</taxon>
        <taxon>Actinomycetes</taxon>
        <taxon>Micromonosporales</taxon>
        <taxon>Micromonosporaceae</taxon>
        <taxon>Dactylosporangium</taxon>
    </lineage>
</organism>
<dbReference type="InterPro" id="IPR005116">
    <property type="entry name" value="Transp-assoc_OB_typ1"/>
</dbReference>
<accession>A0A917X6U4</accession>
<name>A0A917X6U4_9ACTN</name>
<evidence type="ECO:0000313" key="3">
    <source>
        <dbReference type="Proteomes" id="UP000642070"/>
    </source>
</evidence>
<reference evidence="2" key="2">
    <citation type="submission" date="2020-09" db="EMBL/GenBank/DDBJ databases">
        <authorList>
            <person name="Sun Q."/>
            <person name="Ohkuma M."/>
        </authorList>
    </citation>
    <scope>NUCLEOTIDE SEQUENCE</scope>
    <source>
        <strain evidence="2">JCM 19831</strain>
    </source>
</reference>
<dbReference type="Proteomes" id="UP000642070">
    <property type="component" value="Unassembled WGS sequence"/>
</dbReference>
<feature type="domain" description="Transport-associated OB type 1" evidence="1">
    <location>
        <begin position="87"/>
        <end position="151"/>
    </location>
</feature>
<proteinExistence type="predicted"/>